<name>A0A8S1GW20_9PELO</name>
<accession>A0A8S1GW20</accession>
<dbReference type="GO" id="GO:0005634">
    <property type="term" value="C:nucleus"/>
    <property type="evidence" value="ECO:0007669"/>
    <property type="project" value="UniProtKB-SubCell"/>
</dbReference>
<dbReference type="Proteomes" id="UP000835052">
    <property type="component" value="Unassembled WGS sequence"/>
</dbReference>
<dbReference type="InterPro" id="IPR036600">
    <property type="entry name" value="PAH_sf"/>
</dbReference>
<keyword evidence="4" id="KW-1185">Reference proteome</keyword>
<keyword evidence="2" id="KW-0539">Nucleus</keyword>
<comment type="caution">
    <text evidence="3">The sequence shown here is derived from an EMBL/GenBank/DDBJ whole genome shotgun (WGS) entry which is preliminary data.</text>
</comment>
<evidence type="ECO:0000256" key="2">
    <source>
        <dbReference type="ARBA" id="ARBA00023242"/>
    </source>
</evidence>
<reference evidence="3" key="1">
    <citation type="submission" date="2020-10" db="EMBL/GenBank/DDBJ databases">
        <authorList>
            <person name="Kikuchi T."/>
        </authorList>
    </citation>
    <scope>NUCLEOTIDE SEQUENCE</scope>
    <source>
        <strain evidence="3">NKZ352</strain>
    </source>
</reference>
<dbReference type="GO" id="GO:0006355">
    <property type="term" value="P:regulation of DNA-templated transcription"/>
    <property type="evidence" value="ECO:0007669"/>
    <property type="project" value="InterPro"/>
</dbReference>
<protein>
    <submittedName>
        <fullName evidence="3">Uncharacterized protein</fullName>
    </submittedName>
</protein>
<comment type="subcellular location">
    <subcellularLocation>
        <location evidence="1">Nucleus</location>
    </subcellularLocation>
</comment>
<sequence>MPVAPVAKIQVPGIPPFHDPNCAEAFALRGLNFLEELKKSYASRPSGYDEVLEIFASHALNNTPFEDFLKELALALKEVPRMIPLLEEFLPPTITLTVSGTNEVDQPTRLTVTYRCYLDGKTWDV</sequence>
<evidence type="ECO:0000313" key="4">
    <source>
        <dbReference type="Proteomes" id="UP000835052"/>
    </source>
</evidence>
<gene>
    <name evidence="3" type="ORF">CAUJ_LOCUS3170</name>
</gene>
<dbReference type="AlphaFoldDB" id="A0A8S1GW20"/>
<organism evidence="3 4">
    <name type="scientific">Caenorhabditis auriculariae</name>
    <dbReference type="NCBI Taxonomy" id="2777116"/>
    <lineage>
        <taxon>Eukaryota</taxon>
        <taxon>Metazoa</taxon>
        <taxon>Ecdysozoa</taxon>
        <taxon>Nematoda</taxon>
        <taxon>Chromadorea</taxon>
        <taxon>Rhabditida</taxon>
        <taxon>Rhabditina</taxon>
        <taxon>Rhabditomorpha</taxon>
        <taxon>Rhabditoidea</taxon>
        <taxon>Rhabditidae</taxon>
        <taxon>Peloderinae</taxon>
        <taxon>Caenorhabditis</taxon>
    </lineage>
</organism>
<dbReference type="SUPFAM" id="SSF47762">
    <property type="entry name" value="PAH2 domain"/>
    <property type="match status" value="1"/>
</dbReference>
<dbReference type="EMBL" id="CAJGYM010000006">
    <property type="protein sequence ID" value="CAD6187251.1"/>
    <property type="molecule type" value="Genomic_DNA"/>
</dbReference>
<evidence type="ECO:0000256" key="1">
    <source>
        <dbReference type="ARBA" id="ARBA00004123"/>
    </source>
</evidence>
<proteinExistence type="predicted"/>
<evidence type="ECO:0000313" key="3">
    <source>
        <dbReference type="EMBL" id="CAD6187251.1"/>
    </source>
</evidence>